<organism evidence="5 6">
    <name type="scientific">Anisodus tanguticus</name>
    <dbReference type="NCBI Taxonomy" id="243964"/>
    <lineage>
        <taxon>Eukaryota</taxon>
        <taxon>Viridiplantae</taxon>
        <taxon>Streptophyta</taxon>
        <taxon>Embryophyta</taxon>
        <taxon>Tracheophyta</taxon>
        <taxon>Spermatophyta</taxon>
        <taxon>Magnoliopsida</taxon>
        <taxon>eudicotyledons</taxon>
        <taxon>Gunneridae</taxon>
        <taxon>Pentapetalae</taxon>
        <taxon>asterids</taxon>
        <taxon>lamiids</taxon>
        <taxon>Solanales</taxon>
        <taxon>Solanaceae</taxon>
        <taxon>Solanoideae</taxon>
        <taxon>Hyoscyameae</taxon>
        <taxon>Anisodus</taxon>
    </lineage>
</organism>
<feature type="compositionally biased region" description="Polar residues" evidence="4">
    <location>
        <begin position="557"/>
        <end position="569"/>
    </location>
</feature>
<evidence type="ECO:0000313" key="6">
    <source>
        <dbReference type="Proteomes" id="UP001291623"/>
    </source>
</evidence>
<evidence type="ECO:0000313" key="5">
    <source>
        <dbReference type="EMBL" id="KAK4336837.1"/>
    </source>
</evidence>
<feature type="compositionally biased region" description="Polar residues" evidence="4">
    <location>
        <begin position="398"/>
        <end position="414"/>
    </location>
</feature>
<evidence type="ECO:0000256" key="1">
    <source>
        <dbReference type="ARBA" id="ARBA00022448"/>
    </source>
</evidence>
<evidence type="ECO:0000256" key="3">
    <source>
        <dbReference type="ARBA" id="ARBA00023303"/>
    </source>
</evidence>
<dbReference type="InterPro" id="IPR002153">
    <property type="entry name" value="TRPC_channel"/>
</dbReference>
<dbReference type="GO" id="GO:0051480">
    <property type="term" value="P:regulation of cytosolic calcium ion concentration"/>
    <property type="evidence" value="ECO:0007669"/>
    <property type="project" value="TreeGrafter"/>
</dbReference>
<dbReference type="AlphaFoldDB" id="A0AAE1QRB0"/>
<protein>
    <submittedName>
        <fullName evidence="5">Uncharacterized protein</fullName>
    </submittedName>
</protein>
<dbReference type="GO" id="GO:0005886">
    <property type="term" value="C:plasma membrane"/>
    <property type="evidence" value="ECO:0007669"/>
    <property type="project" value="TreeGrafter"/>
</dbReference>
<evidence type="ECO:0000256" key="2">
    <source>
        <dbReference type="ARBA" id="ARBA00023065"/>
    </source>
</evidence>
<feature type="region of interest" description="Disordered" evidence="4">
    <location>
        <begin position="395"/>
        <end position="414"/>
    </location>
</feature>
<feature type="compositionally biased region" description="Polar residues" evidence="4">
    <location>
        <begin position="249"/>
        <end position="259"/>
    </location>
</feature>
<sequence>MAPQIEQQEKEKEDINGQVFNINCTDPIGRSALLMAIDNENLDMIELLVECGVEMRDSLLHAINEEFVEAVELLLDYEEALQRNKKTALELSLSNEDDANKTAQEKLFSYNYDSRPTLIQNKAEIPNEKDNNYTEQADTEWKFARTKLWMSYFEDGATRKAKQASQRDHRYLNVIRVLVRRYITNEQRIAERKRGVTEDDCSGDESSDSEMMMNENQESTNINDESYNVTKKLKKNNIKNENEDDLISGISSDDQQSVYRRSKIKSVDDSDSNTSSNLVQRNSPLFNNKANFSNFGKTDLNYSSNENGFSNLGSSENRERFFNYSSVGRNHDQNQVQYNSNRIPHHPQYHISYSSISSVVPTTNLTYVQSQQHLNENPLYNLNTIHSHQYLSGKHQAENFQSTNPPSSNLPSHQNQITQDLNIMHPPQHNSVYHHHHVPSNLNHHNASYSLLQSSYQADCMLAQQTHQLHQPTANVNVQQLNQNSIYYPPIPQAQNTLTQQLSPQQVQSGNRINNCESSTFINPLASTKLHLNSLNDINKCDENNNSDNNLTNSSSQENGLTSSTLENT</sequence>
<dbReference type="GO" id="GO:0034703">
    <property type="term" value="C:cation channel complex"/>
    <property type="evidence" value="ECO:0007669"/>
    <property type="project" value="TreeGrafter"/>
</dbReference>
<dbReference type="PANTHER" id="PTHR10117:SF54">
    <property type="entry name" value="TRANSIENT RECEPTOR POTENTIAL-GAMMA PROTEIN"/>
    <property type="match status" value="1"/>
</dbReference>
<evidence type="ECO:0000256" key="4">
    <source>
        <dbReference type="SAM" id="MobiDB-lite"/>
    </source>
</evidence>
<feature type="compositionally biased region" description="Acidic residues" evidence="4">
    <location>
        <begin position="198"/>
        <end position="208"/>
    </location>
</feature>
<keyword evidence="3" id="KW-0407">Ion channel</keyword>
<dbReference type="InterPro" id="IPR036770">
    <property type="entry name" value="Ankyrin_rpt-contain_sf"/>
</dbReference>
<gene>
    <name evidence="5" type="ORF">RND71_043898</name>
</gene>
<dbReference type="PANTHER" id="PTHR10117">
    <property type="entry name" value="TRANSIENT RECEPTOR POTENTIAL CHANNEL"/>
    <property type="match status" value="1"/>
</dbReference>
<feature type="region of interest" description="Disordered" evidence="4">
    <location>
        <begin position="192"/>
        <end position="212"/>
    </location>
</feature>
<dbReference type="Proteomes" id="UP001291623">
    <property type="component" value="Unassembled WGS sequence"/>
</dbReference>
<dbReference type="EMBL" id="JAVYJV010000085">
    <property type="protein sequence ID" value="KAK4336837.1"/>
    <property type="molecule type" value="Genomic_DNA"/>
</dbReference>
<comment type="caution">
    <text evidence="5">The sequence shown here is derived from an EMBL/GenBank/DDBJ whole genome shotgun (WGS) entry which is preliminary data.</text>
</comment>
<feature type="compositionally biased region" description="Low complexity" evidence="4">
    <location>
        <begin position="544"/>
        <end position="556"/>
    </location>
</feature>
<dbReference type="SUPFAM" id="SSF48403">
    <property type="entry name" value="Ankyrin repeat"/>
    <property type="match status" value="1"/>
</dbReference>
<keyword evidence="2" id="KW-0406">Ion transport</keyword>
<feature type="region of interest" description="Disordered" evidence="4">
    <location>
        <begin position="541"/>
        <end position="569"/>
    </location>
</feature>
<feature type="region of interest" description="Disordered" evidence="4">
    <location>
        <begin position="244"/>
        <end position="281"/>
    </location>
</feature>
<keyword evidence="1" id="KW-0813">Transport</keyword>
<dbReference type="Gene3D" id="1.25.40.20">
    <property type="entry name" value="Ankyrin repeat-containing domain"/>
    <property type="match status" value="1"/>
</dbReference>
<proteinExistence type="predicted"/>
<keyword evidence="6" id="KW-1185">Reference proteome</keyword>
<accession>A0AAE1QRB0</accession>
<name>A0AAE1QRB0_9SOLA</name>
<dbReference type="GO" id="GO:0070679">
    <property type="term" value="F:inositol 1,4,5 trisphosphate binding"/>
    <property type="evidence" value="ECO:0007669"/>
    <property type="project" value="TreeGrafter"/>
</dbReference>
<dbReference type="GO" id="GO:0015279">
    <property type="term" value="F:store-operated calcium channel activity"/>
    <property type="evidence" value="ECO:0007669"/>
    <property type="project" value="TreeGrafter"/>
</dbReference>
<reference evidence="5" key="1">
    <citation type="submission" date="2023-12" db="EMBL/GenBank/DDBJ databases">
        <title>Genome assembly of Anisodus tanguticus.</title>
        <authorList>
            <person name="Wang Y.-J."/>
        </authorList>
    </citation>
    <scope>NUCLEOTIDE SEQUENCE</scope>
    <source>
        <strain evidence="5">KB-2021</strain>
        <tissue evidence="5">Leaf</tissue>
    </source>
</reference>